<name>A0A9P9R9J8_FUSRE</name>
<feature type="region of interest" description="Disordered" evidence="1">
    <location>
        <begin position="50"/>
        <end position="77"/>
    </location>
</feature>
<feature type="region of interest" description="Disordered" evidence="1">
    <location>
        <begin position="178"/>
        <end position="210"/>
    </location>
</feature>
<organism evidence="2 3">
    <name type="scientific">Fusarium redolens</name>
    <dbReference type="NCBI Taxonomy" id="48865"/>
    <lineage>
        <taxon>Eukaryota</taxon>
        <taxon>Fungi</taxon>
        <taxon>Dikarya</taxon>
        <taxon>Ascomycota</taxon>
        <taxon>Pezizomycotina</taxon>
        <taxon>Sordariomycetes</taxon>
        <taxon>Hypocreomycetidae</taxon>
        <taxon>Hypocreales</taxon>
        <taxon>Nectriaceae</taxon>
        <taxon>Fusarium</taxon>
        <taxon>Fusarium redolens species complex</taxon>
    </lineage>
</organism>
<proteinExistence type="predicted"/>
<gene>
    <name evidence="2" type="ORF">BKA55DRAFT_701143</name>
</gene>
<protein>
    <submittedName>
        <fullName evidence="2">Uncharacterized protein</fullName>
    </submittedName>
</protein>
<comment type="caution">
    <text evidence="2">The sequence shown here is derived from an EMBL/GenBank/DDBJ whole genome shotgun (WGS) entry which is preliminary data.</text>
</comment>
<keyword evidence="3" id="KW-1185">Reference proteome</keyword>
<dbReference type="RefSeq" id="XP_046057422.1">
    <property type="nucleotide sequence ID" value="XM_046200589.1"/>
</dbReference>
<dbReference type="Proteomes" id="UP000720189">
    <property type="component" value="Unassembled WGS sequence"/>
</dbReference>
<evidence type="ECO:0000256" key="1">
    <source>
        <dbReference type="SAM" id="MobiDB-lite"/>
    </source>
</evidence>
<sequence>MSDSPRINNRYKRKKGEGNGVMQNPEASDRFIHKSIENDDDDFVMVKDSVNSAVDNDTGDDAPAPKKKRTRNITKDQPRETPCIGCIFRMAERGPDFVCFTQTSKLASVCYDCACVGRRCEQPVGQAVKLGQELQNLALHIADSQSANESATKVLWSKRAEEAKLSIIAIRMMRRTAPDERLQSASEEPKPAPASNAPPTESMHIFSNGSTHPIKSEQHYMAPPQGMSVPGSFAAPQHHSAVQNPPIFQSIPTDGFMNPQGISHHGLRPFDNQPQCSITRLELTMNRVAESLETNNRLLRQLVAQGAQNTNALVNFNRENGIRLDGTNRLVRRVVGEIGAFREGTEADLPLFE</sequence>
<feature type="region of interest" description="Disordered" evidence="1">
    <location>
        <begin position="1"/>
        <end position="28"/>
    </location>
</feature>
<dbReference type="OrthoDB" id="5082666at2759"/>
<evidence type="ECO:0000313" key="3">
    <source>
        <dbReference type="Proteomes" id="UP000720189"/>
    </source>
</evidence>
<evidence type="ECO:0000313" key="2">
    <source>
        <dbReference type="EMBL" id="KAH7270654.1"/>
    </source>
</evidence>
<feature type="compositionally biased region" description="Basic and acidic residues" evidence="1">
    <location>
        <begin position="178"/>
        <end position="190"/>
    </location>
</feature>
<dbReference type="EMBL" id="JAGMUX010000001">
    <property type="protein sequence ID" value="KAH7270654.1"/>
    <property type="molecule type" value="Genomic_DNA"/>
</dbReference>
<dbReference type="AlphaFoldDB" id="A0A9P9R9J8"/>
<accession>A0A9P9R9J8</accession>
<dbReference type="GeneID" id="70230543"/>
<reference evidence="2" key="1">
    <citation type="journal article" date="2021" name="Nat. Commun.">
        <title>Genetic determinants of endophytism in the Arabidopsis root mycobiome.</title>
        <authorList>
            <person name="Mesny F."/>
            <person name="Miyauchi S."/>
            <person name="Thiergart T."/>
            <person name="Pickel B."/>
            <person name="Atanasova L."/>
            <person name="Karlsson M."/>
            <person name="Huettel B."/>
            <person name="Barry K.W."/>
            <person name="Haridas S."/>
            <person name="Chen C."/>
            <person name="Bauer D."/>
            <person name="Andreopoulos W."/>
            <person name="Pangilinan J."/>
            <person name="LaButti K."/>
            <person name="Riley R."/>
            <person name="Lipzen A."/>
            <person name="Clum A."/>
            <person name="Drula E."/>
            <person name="Henrissat B."/>
            <person name="Kohler A."/>
            <person name="Grigoriev I.V."/>
            <person name="Martin F.M."/>
            <person name="Hacquard S."/>
        </authorList>
    </citation>
    <scope>NUCLEOTIDE SEQUENCE</scope>
    <source>
        <strain evidence="2">MPI-CAGE-AT-0023</strain>
    </source>
</reference>